<proteinExistence type="inferred from homology"/>
<dbReference type="AlphaFoldDB" id="A0AAU7UCA7"/>
<dbReference type="InterPro" id="IPR036388">
    <property type="entry name" value="WH-like_DNA-bd_sf"/>
</dbReference>
<sequence>MSQDTAAQAVQVARLYYHQGLTTDAIARELGLSRPKVSRLLGFARRSGLVEIQIHDPAEQPQTLEAQLHARYPFLKVLVVGVPGGSGEALWTERVAVAAASVLSSLLQPGMVVGLAWGNTLDAVSRVLTPKTIPDLTFVQLNGSANAADFMSGFVSDTILRFARNYGARAQLFPVPTFFDDPATKQAMWRERSVQHVLDLQARADALLYSIGSHTAQTPSHVYAAGYLDAHDLETMQQEGAVGDIATVFYRRDGSFDGIALNARASGPDLRLVQRNRMAICVVSGLGKVAALHAALEGQLMRHLIVDEMTARALLQYPDAGPPDDAPNAERPHLARSPSSD</sequence>
<gene>
    <name evidence="7" type="ORF">ABOD76_06340</name>
</gene>
<dbReference type="Pfam" id="PF04198">
    <property type="entry name" value="Sugar-bind"/>
    <property type="match status" value="1"/>
</dbReference>
<reference evidence="7" key="1">
    <citation type="submission" date="2024-06" db="EMBL/GenBank/DDBJ databases">
        <title>Draft Genome Sequence of Deinococcus sonorensis Type Strain KR-87, a Biofilm Producing Representative of the Genus Deinococcus.</title>
        <authorList>
            <person name="Boren L.S."/>
            <person name="Grosso R.A."/>
            <person name="Hugenberg-Cox A.N."/>
            <person name="Hill J.T.E."/>
            <person name="Albert C.M."/>
            <person name="Tuohy J.M."/>
        </authorList>
    </citation>
    <scope>NUCLEOTIDE SEQUENCE</scope>
    <source>
        <strain evidence="7">KR-87</strain>
    </source>
</reference>
<dbReference type="PANTHER" id="PTHR34294">
    <property type="entry name" value="TRANSCRIPTIONAL REGULATOR-RELATED"/>
    <property type="match status" value="1"/>
</dbReference>
<dbReference type="KEGG" id="dsc:ABOD76_06340"/>
<evidence type="ECO:0000256" key="2">
    <source>
        <dbReference type="ARBA" id="ARBA00023015"/>
    </source>
</evidence>
<accession>A0AAU7UCA7</accession>
<evidence type="ECO:0000313" key="7">
    <source>
        <dbReference type="EMBL" id="XBV85923.1"/>
    </source>
</evidence>
<dbReference type="InterPro" id="IPR037171">
    <property type="entry name" value="NagB/RpiA_transferase-like"/>
</dbReference>
<dbReference type="InterPro" id="IPR007324">
    <property type="entry name" value="Sugar-bd_dom_put"/>
</dbReference>
<evidence type="ECO:0000256" key="4">
    <source>
        <dbReference type="ARBA" id="ARBA00023163"/>
    </source>
</evidence>
<evidence type="ECO:0000259" key="6">
    <source>
        <dbReference type="Pfam" id="PF04198"/>
    </source>
</evidence>
<evidence type="ECO:0000256" key="3">
    <source>
        <dbReference type="ARBA" id="ARBA00023125"/>
    </source>
</evidence>
<dbReference type="SUPFAM" id="SSF100950">
    <property type="entry name" value="NagB/RpiA/CoA transferase-like"/>
    <property type="match status" value="1"/>
</dbReference>
<dbReference type="PANTHER" id="PTHR34294:SF1">
    <property type="entry name" value="TRANSCRIPTIONAL REGULATOR LSRR"/>
    <property type="match status" value="1"/>
</dbReference>
<keyword evidence="3" id="KW-0238">DNA-binding</keyword>
<protein>
    <submittedName>
        <fullName evidence="7">Sugar-binding transcriptional regulator</fullName>
    </submittedName>
</protein>
<dbReference type="Gene3D" id="3.40.50.1360">
    <property type="match status" value="1"/>
</dbReference>
<organism evidence="7">
    <name type="scientific">Deinococcus sonorensis KR-87</name>
    <dbReference type="NCBI Taxonomy" id="694439"/>
    <lineage>
        <taxon>Bacteria</taxon>
        <taxon>Thermotogati</taxon>
        <taxon>Deinococcota</taxon>
        <taxon>Deinococci</taxon>
        <taxon>Deinococcales</taxon>
        <taxon>Deinococcaceae</taxon>
        <taxon>Deinococcus</taxon>
    </lineage>
</organism>
<name>A0AAU7UCA7_9DEIO</name>
<dbReference type="RefSeq" id="WP_350243968.1">
    <property type="nucleotide sequence ID" value="NZ_CP158299.1"/>
</dbReference>
<keyword evidence="4" id="KW-0804">Transcription</keyword>
<dbReference type="GO" id="GO:0030246">
    <property type="term" value="F:carbohydrate binding"/>
    <property type="evidence" value="ECO:0007669"/>
    <property type="project" value="InterPro"/>
</dbReference>
<dbReference type="InterPro" id="IPR051054">
    <property type="entry name" value="SorC_transcr_regulators"/>
</dbReference>
<dbReference type="GO" id="GO:0003677">
    <property type="term" value="F:DNA binding"/>
    <property type="evidence" value="ECO:0007669"/>
    <property type="project" value="UniProtKB-KW"/>
</dbReference>
<feature type="region of interest" description="Disordered" evidence="5">
    <location>
        <begin position="316"/>
        <end position="341"/>
    </location>
</feature>
<evidence type="ECO:0000256" key="1">
    <source>
        <dbReference type="ARBA" id="ARBA00010466"/>
    </source>
</evidence>
<dbReference type="Gene3D" id="1.10.10.10">
    <property type="entry name" value="Winged helix-like DNA-binding domain superfamily/Winged helix DNA-binding domain"/>
    <property type="match status" value="1"/>
</dbReference>
<keyword evidence="2" id="KW-0805">Transcription regulation</keyword>
<dbReference type="EMBL" id="CP158299">
    <property type="protein sequence ID" value="XBV85923.1"/>
    <property type="molecule type" value="Genomic_DNA"/>
</dbReference>
<evidence type="ECO:0000256" key="5">
    <source>
        <dbReference type="SAM" id="MobiDB-lite"/>
    </source>
</evidence>
<comment type="similarity">
    <text evidence="1">Belongs to the SorC transcriptional regulatory family.</text>
</comment>
<feature type="domain" description="Sugar-binding" evidence="6">
    <location>
        <begin position="58"/>
        <end position="316"/>
    </location>
</feature>